<name>W9DBG9_9ACTN</name>
<evidence type="ECO:0000256" key="1">
    <source>
        <dbReference type="ARBA" id="ARBA00022475"/>
    </source>
</evidence>
<gene>
    <name evidence="4" type="ORF">V525_11625</name>
</gene>
<evidence type="ECO:0000256" key="3">
    <source>
        <dbReference type="SAM" id="SignalP"/>
    </source>
</evidence>
<protein>
    <recommendedName>
        <fullName evidence="6">Lipoprotein LpqH</fullName>
    </recommendedName>
</protein>
<dbReference type="EMBL" id="AYXO01000020">
    <property type="protein sequence ID" value="ETA06768.1"/>
    <property type="molecule type" value="Genomic_DNA"/>
</dbReference>
<comment type="caution">
    <text evidence="4">The sequence shown here is derived from an EMBL/GenBank/DDBJ whole genome shotgun (WGS) entry which is preliminary data.</text>
</comment>
<keyword evidence="5" id="KW-1185">Reference proteome</keyword>
<dbReference type="GO" id="GO:0016020">
    <property type="term" value="C:membrane"/>
    <property type="evidence" value="ECO:0007669"/>
    <property type="project" value="InterPro"/>
</dbReference>
<dbReference type="Proteomes" id="UP000035035">
    <property type="component" value="Unassembled WGS sequence"/>
</dbReference>
<dbReference type="AlphaFoldDB" id="W9DBG9"/>
<feature type="chain" id="PRO_5038475470" description="Lipoprotein LpqH" evidence="3">
    <location>
        <begin position="22"/>
        <end position="148"/>
    </location>
</feature>
<accession>W9DBG9</accession>
<dbReference type="InterPro" id="IPR008691">
    <property type="entry name" value="LpqH"/>
</dbReference>
<sequence length="148" mass="14313">MNKVHIASVLGAAALAVAATACGSDDSGSGSADAEAKVTVDGQEVELADKTVGCTDAAGKVTIGIGSGSGTSGVGVVLSSGDSPEVESVGLGSVDGVTLGYQKGVGEGSAEVDKDGSTYKITGEASGVDLANPTEKVTKSYEIEVTCP</sequence>
<dbReference type="PROSITE" id="PS51257">
    <property type="entry name" value="PROKAR_LIPOPROTEIN"/>
    <property type="match status" value="1"/>
</dbReference>
<keyword evidence="2" id="KW-0472">Membrane</keyword>
<keyword evidence="3" id="KW-0732">Signal</keyword>
<evidence type="ECO:0000256" key="2">
    <source>
        <dbReference type="ARBA" id="ARBA00023136"/>
    </source>
</evidence>
<reference evidence="4 5" key="1">
    <citation type="journal article" date="2014" name="Genome Announc.">
        <title>Draft Genome Sequence of Gordonia alkanivorans Strain CGMCC6845, a Halotolerant Hydrocarbon-Degrading Bacterium.</title>
        <authorList>
            <person name="Wang X."/>
            <person name="Jin D."/>
            <person name="Zhou L."/>
            <person name="Wu L."/>
            <person name="An W."/>
            <person name="Zhao L."/>
        </authorList>
    </citation>
    <scope>NUCLEOTIDE SEQUENCE [LARGE SCALE GENOMIC DNA]</scope>
    <source>
        <strain evidence="4 5">CGMCC 6845</strain>
    </source>
</reference>
<keyword evidence="1" id="KW-1003">Cell membrane</keyword>
<evidence type="ECO:0000313" key="4">
    <source>
        <dbReference type="EMBL" id="ETA06768.1"/>
    </source>
</evidence>
<organism evidence="4 5">
    <name type="scientific">Gordonia alkanivorans CGMCC 6845</name>
    <dbReference type="NCBI Taxonomy" id="1423140"/>
    <lineage>
        <taxon>Bacteria</taxon>
        <taxon>Bacillati</taxon>
        <taxon>Actinomycetota</taxon>
        <taxon>Actinomycetes</taxon>
        <taxon>Mycobacteriales</taxon>
        <taxon>Gordoniaceae</taxon>
        <taxon>Gordonia</taxon>
    </lineage>
</organism>
<evidence type="ECO:0000313" key="5">
    <source>
        <dbReference type="Proteomes" id="UP000035035"/>
    </source>
</evidence>
<dbReference type="Pfam" id="PF05481">
    <property type="entry name" value="Myco_19_kDa"/>
    <property type="match status" value="1"/>
</dbReference>
<proteinExistence type="predicted"/>
<feature type="signal peptide" evidence="3">
    <location>
        <begin position="1"/>
        <end position="21"/>
    </location>
</feature>
<evidence type="ECO:0008006" key="6">
    <source>
        <dbReference type="Google" id="ProtNLM"/>
    </source>
</evidence>
<dbReference type="PATRIC" id="fig|1423140.3.peg.2325"/>
<dbReference type="HOGENOM" id="CLU_117599_0_0_11"/>